<name>A0AAV5I9Z0_9ROSI</name>
<sequence>MHMWLRYKLNLNICCYDQYYFCFTYSNHLFPTET</sequence>
<evidence type="ECO:0000313" key="2">
    <source>
        <dbReference type="Proteomes" id="UP001054252"/>
    </source>
</evidence>
<accession>A0AAV5I9Z0</accession>
<dbReference type="Proteomes" id="UP001054252">
    <property type="component" value="Unassembled WGS sequence"/>
</dbReference>
<protein>
    <submittedName>
        <fullName evidence="1">Uncharacterized protein</fullName>
    </submittedName>
</protein>
<dbReference type="EMBL" id="BPVZ01000012">
    <property type="protein sequence ID" value="GKU97943.1"/>
    <property type="molecule type" value="Genomic_DNA"/>
</dbReference>
<gene>
    <name evidence="1" type="ORF">SLEP1_g11014</name>
</gene>
<dbReference type="AlphaFoldDB" id="A0AAV5I9Z0"/>
<evidence type="ECO:0000313" key="1">
    <source>
        <dbReference type="EMBL" id="GKU97943.1"/>
    </source>
</evidence>
<proteinExistence type="predicted"/>
<reference evidence="1 2" key="1">
    <citation type="journal article" date="2021" name="Commun. Biol.">
        <title>The genome of Shorea leprosula (Dipterocarpaceae) highlights the ecological relevance of drought in aseasonal tropical rainforests.</title>
        <authorList>
            <person name="Ng K.K.S."/>
            <person name="Kobayashi M.J."/>
            <person name="Fawcett J.A."/>
            <person name="Hatakeyama M."/>
            <person name="Paape T."/>
            <person name="Ng C.H."/>
            <person name="Ang C.C."/>
            <person name="Tnah L.H."/>
            <person name="Lee C.T."/>
            <person name="Nishiyama T."/>
            <person name="Sese J."/>
            <person name="O'Brien M.J."/>
            <person name="Copetti D."/>
            <person name="Mohd Noor M.I."/>
            <person name="Ong R.C."/>
            <person name="Putra M."/>
            <person name="Sireger I.Z."/>
            <person name="Indrioko S."/>
            <person name="Kosugi Y."/>
            <person name="Izuno A."/>
            <person name="Isagi Y."/>
            <person name="Lee S.L."/>
            <person name="Shimizu K.K."/>
        </authorList>
    </citation>
    <scope>NUCLEOTIDE SEQUENCE [LARGE SCALE GENOMIC DNA]</scope>
    <source>
        <strain evidence="1">214</strain>
    </source>
</reference>
<comment type="caution">
    <text evidence="1">The sequence shown here is derived from an EMBL/GenBank/DDBJ whole genome shotgun (WGS) entry which is preliminary data.</text>
</comment>
<organism evidence="1 2">
    <name type="scientific">Rubroshorea leprosula</name>
    <dbReference type="NCBI Taxonomy" id="152421"/>
    <lineage>
        <taxon>Eukaryota</taxon>
        <taxon>Viridiplantae</taxon>
        <taxon>Streptophyta</taxon>
        <taxon>Embryophyta</taxon>
        <taxon>Tracheophyta</taxon>
        <taxon>Spermatophyta</taxon>
        <taxon>Magnoliopsida</taxon>
        <taxon>eudicotyledons</taxon>
        <taxon>Gunneridae</taxon>
        <taxon>Pentapetalae</taxon>
        <taxon>rosids</taxon>
        <taxon>malvids</taxon>
        <taxon>Malvales</taxon>
        <taxon>Dipterocarpaceae</taxon>
        <taxon>Rubroshorea</taxon>
    </lineage>
</organism>
<keyword evidence="2" id="KW-1185">Reference proteome</keyword>